<dbReference type="OrthoDB" id="9780120at2"/>
<feature type="domain" description="DUF2229" evidence="1">
    <location>
        <begin position="16"/>
        <end position="240"/>
    </location>
</feature>
<keyword evidence="2" id="KW-0808">Transferase</keyword>
<protein>
    <submittedName>
        <fullName evidence="2">Predicted nucleotide-binding protein, sugar kinase/HSP70/actin superfamily</fullName>
    </submittedName>
</protein>
<accession>A0A1M6LN45</accession>
<proteinExistence type="predicted"/>
<dbReference type="STRING" id="1121919.SAMN02745975_02723"/>
<dbReference type="PANTHER" id="PTHR32329:SF2">
    <property type="entry name" value="BIFUNCTIONAL PROTEIN [INCLUDES 2-HYDROXYACYL-COA DEHYDRATASE (N-TER) AND ITS ACTIVATOR DOMAIN (C_TERM)"/>
    <property type="match status" value="1"/>
</dbReference>
<dbReference type="GO" id="GO:0016301">
    <property type="term" value="F:kinase activity"/>
    <property type="evidence" value="ECO:0007669"/>
    <property type="project" value="UniProtKB-KW"/>
</dbReference>
<keyword evidence="3" id="KW-1185">Reference proteome</keyword>
<dbReference type="Proteomes" id="UP000184536">
    <property type="component" value="Unassembled WGS sequence"/>
</dbReference>
<name>A0A1M6LN45_9FIRM</name>
<sequence>MKITFPHMGSTHIGIKCLFDELGVETVIPPKISKKTLEIGTKYAPELICLPLKITLGNYIESIERGADTIVVTGSCGPCRYGYYSEVQKEILKDLGHDVEMVVLEAPHGNIPEFLKRVHKISNTKNPLKIAKSLKNAAKVLKRLNEIEAQMLQLRPHEMNKGDFDQVYKQLIKNLENSCGAKEMLINIEGAFKHIIGIPLKRKEDALKVGIVGEIYTVIEDAANVDIGKKLNDMGVEVYKSHSASEWLTENIFYRSIGLTSEQKIEEASDPYMKTLIGGHAKETIGHTVLYSERGFDGVIQVLPFTCMPEIVSMSILPRVQQDHNIPVLSLIIDELTGEAGYLTRVEAYIDLLRNRRESKKDEKMLSRH</sequence>
<evidence type="ECO:0000259" key="1">
    <source>
        <dbReference type="Pfam" id="PF09989"/>
    </source>
</evidence>
<dbReference type="RefSeq" id="WP_110941806.1">
    <property type="nucleotide sequence ID" value="NZ_FQZV01000038.1"/>
</dbReference>
<dbReference type="Gene3D" id="3.40.50.11900">
    <property type="match status" value="1"/>
</dbReference>
<evidence type="ECO:0000313" key="2">
    <source>
        <dbReference type="EMBL" id="SHJ72614.1"/>
    </source>
</evidence>
<reference evidence="3" key="1">
    <citation type="submission" date="2016-11" db="EMBL/GenBank/DDBJ databases">
        <authorList>
            <person name="Varghese N."/>
            <person name="Submissions S."/>
        </authorList>
    </citation>
    <scope>NUCLEOTIDE SEQUENCE [LARGE SCALE GENOMIC DNA]</scope>
    <source>
        <strain evidence="3">DSM 17957</strain>
    </source>
</reference>
<gene>
    <name evidence="2" type="ORF">SAMN02745975_02723</name>
</gene>
<evidence type="ECO:0000313" key="3">
    <source>
        <dbReference type="Proteomes" id="UP000184536"/>
    </source>
</evidence>
<dbReference type="PANTHER" id="PTHR32329">
    <property type="entry name" value="BIFUNCTIONAL PROTEIN [INCLUDES 2-HYDROXYACYL-COA DEHYDRATASE (N-TER) AND ITS ACTIVATOR DOMAIN (C_TERM)-RELATED"/>
    <property type="match status" value="1"/>
</dbReference>
<dbReference type="InterPro" id="IPR018709">
    <property type="entry name" value="CoA_activase_DUF2229"/>
</dbReference>
<dbReference type="Pfam" id="PF09989">
    <property type="entry name" value="DUF2229"/>
    <property type="match status" value="1"/>
</dbReference>
<dbReference type="EMBL" id="FQZV01000038">
    <property type="protein sequence ID" value="SHJ72614.1"/>
    <property type="molecule type" value="Genomic_DNA"/>
</dbReference>
<dbReference type="AlphaFoldDB" id="A0A1M6LN45"/>
<organism evidence="2 3">
    <name type="scientific">Geosporobacter subterraneus DSM 17957</name>
    <dbReference type="NCBI Taxonomy" id="1121919"/>
    <lineage>
        <taxon>Bacteria</taxon>
        <taxon>Bacillati</taxon>
        <taxon>Bacillota</taxon>
        <taxon>Clostridia</taxon>
        <taxon>Peptostreptococcales</taxon>
        <taxon>Thermotaleaceae</taxon>
        <taxon>Geosporobacter</taxon>
    </lineage>
</organism>
<dbReference type="InterPro" id="IPR051805">
    <property type="entry name" value="Dehydratase_Activator_Redct"/>
</dbReference>
<keyword evidence="2" id="KW-0418">Kinase</keyword>